<name>X0VG24_9ZZZZ</name>
<feature type="non-terminal residue" evidence="1">
    <location>
        <position position="1"/>
    </location>
</feature>
<protein>
    <submittedName>
        <fullName evidence="1">Uncharacterized protein</fullName>
    </submittedName>
</protein>
<proteinExistence type="predicted"/>
<organism evidence="1">
    <name type="scientific">marine sediment metagenome</name>
    <dbReference type="NCBI Taxonomy" id="412755"/>
    <lineage>
        <taxon>unclassified sequences</taxon>
        <taxon>metagenomes</taxon>
        <taxon>ecological metagenomes</taxon>
    </lineage>
</organism>
<gene>
    <name evidence="1" type="ORF">S01H1_20489</name>
</gene>
<dbReference type="AlphaFoldDB" id="X0VG24"/>
<sequence>DRLERITERLGKRRYAVRKAESPVKVDNPEPGTFTITIHNPEEFDPIKSITIDWKDTGKIFHPDELEFDSILKDIEYTLRDDGRD</sequence>
<reference evidence="1" key="1">
    <citation type="journal article" date="2014" name="Front. Microbiol.">
        <title>High frequency of phylogenetically diverse reductive dehalogenase-homologous genes in deep subseafloor sedimentary metagenomes.</title>
        <authorList>
            <person name="Kawai M."/>
            <person name="Futagami T."/>
            <person name="Toyoda A."/>
            <person name="Takaki Y."/>
            <person name="Nishi S."/>
            <person name="Hori S."/>
            <person name="Arai W."/>
            <person name="Tsubouchi T."/>
            <person name="Morono Y."/>
            <person name="Uchiyama I."/>
            <person name="Ito T."/>
            <person name="Fujiyama A."/>
            <person name="Inagaki F."/>
            <person name="Takami H."/>
        </authorList>
    </citation>
    <scope>NUCLEOTIDE SEQUENCE</scope>
    <source>
        <strain evidence="1">Expedition CK06-06</strain>
    </source>
</reference>
<evidence type="ECO:0000313" key="1">
    <source>
        <dbReference type="EMBL" id="GAF99465.1"/>
    </source>
</evidence>
<dbReference type="EMBL" id="BARS01011218">
    <property type="protein sequence ID" value="GAF99465.1"/>
    <property type="molecule type" value="Genomic_DNA"/>
</dbReference>
<accession>X0VG24</accession>
<comment type="caution">
    <text evidence="1">The sequence shown here is derived from an EMBL/GenBank/DDBJ whole genome shotgun (WGS) entry which is preliminary data.</text>
</comment>